<proteinExistence type="predicted"/>
<dbReference type="Proteomes" id="UP000321261">
    <property type="component" value="Unassembled WGS sequence"/>
</dbReference>
<accession>A0A561SH82</accession>
<protein>
    <submittedName>
        <fullName evidence="2">Uncharacterized protein</fullName>
    </submittedName>
</protein>
<gene>
    <name evidence="2" type="ORF">FHX44_11104</name>
</gene>
<comment type="caution">
    <text evidence="2">The sequence shown here is derived from an EMBL/GenBank/DDBJ whole genome shotgun (WGS) entry which is preliminary data.</text>
</comment>
<name>A0A561SH82_9PSEU</name>
<organism evidence="2 3">
    <name type="scientific">Pseudonocardia hierapolitana</name>
    <dbReference type="NCBI Taxonomy" id="1128676"/>
    <lineage>
        <taxon>Bacteria</taxon>
        <taxon>Bacillati</taxon>
        <taxon>Actinomycetota</taxon>
        <taxon>Actinomycetes</taxon>
        <taxon>Pseudonocardiales</taxon>
        <taxon>Pseudonocardiaceae</taxon>
        <taxon>Pseudonocardia</taxon>
    </lineage>
</organism>
<dbReference type="EMBL" id="VIWU01000001">
    <property type="protein sequence ID" value="TWF74225.1"/>
    <property type="molecule type" value="Genomic_DNA"/>
</dbReference>
<sequence length="29" mass="2920">MSDETLAGGGPDMIFVNDGGISRSHAVEG</sequence>
<evidence type="ECO:0000313" key="2">
    <source>
        <dbReference type="EMBL" id="TWF74225.1"/>
    </source>
</evidence>
<reference evidence="2 3" key="1">
    <citation type="submission" date="2019-06" db="EMBL/GenBank/DDBJ databases">
        <title>Sequencing the genomes of 1000 actinobacteria strains.</title>
        <authorList>
            <person name="Klenk H.-P."/>
        </authorList>
    </citation>
    <scope>NUCLEOTIDE SEQUENCE [LARGE SCALE GENOMIC DNA]</scope>
    <source>
        <strain evidence="2 3">DSM 45671</strain>
    </source>
</reference>
<dbReference type="AlphaFoldDB" id="A0A561SH82"/>
<evidence type="ECO:0000313" key="3">
    <source>
        <dbReference type="Proteomes" id="UP000321261"/>
    </source>
</evidence>
<keyword evidence="3" id="KW-1185">Reference proteome</keyword>
<evidence type="ECO:0000256" key="1">
    <source>
        <dbReference type="SAM" id="MobiDB-lite"/>
    </source>
</evidence>
<feature type="region of interest" description="Disordered" evidence="1">
    <location>
        <begin position="1"/>
        <end position="29"/>
    </location>
</feature>